<dbReference type="Proteomes" id="UP000030826">
    <property type="component" value="Unassembled WGS sequence"/>
</dbReference>
<dbReference type="GO" id="GO:0046872">
    <property type="term" value="F:metal ion binding"/>
    <property type="evidence" value="ECO:0007669"/>
    <property type="project" value="UniProtKB-KW"/>
</dbReference>
<evidence type="ECO:0000256" key="5">
    <source>
        <dbReference type="SAM" id="SignalP"/>
    </source>
</evidence>
<proteinExistence type="inferred from homology"/>
<dbReference type="PANTHER" id="PTHR12151">
    <property type="entry name" value="ELECTRON TRANSPORT PROTIN SCO1/SENC FAMILY MEMBER"/>
    <property type="match status" value="1"/>
</dbReference>
<dbReference type="InterPro" id="IPR036249">
    <property type="entry name" value="Thioredoxin-like_sf"/>
</dbReference>
<organism evidence="6 7">
    <name type="scientific">Aureimonas altamirensis</name>
    <dbReference type="NCBI Taxonomy" id="370622"/>
    <lineage>
        <taxon>Bacteria</taxon>
        <taxon>Pseudomonadati</taxon>
        <taxon>Pseudomonadota</taxon>
        <taxon>Alphaproteobacteria</taxon>
        <taxon>Hyphomicrobiales</taxon>
        <taxon>Aurantimonadaceae</taxon>
        <taxon>Aureimonas</taxon>
    </lineage>
</organism>
<sequence length="202" mass="21442">MRWSHIALLAGAGLVVGATLAAFTAMVDGQDRQPTPGASISVADIGGPFTLTDTAGNPFTEKNLSGRPAAIFFGFTFCPDICPTTLYELGGLMKDLGPQADAIDFVFVSVDWERDGPQQVSRYLQAFDGRMIGLSGTQAQVEAAADAFKIHVQRVPLEDGGYTMDHTASVLLMGPDGRFVGTLDYDEPAETKLGKLRRLAGG</sequence>
<reference evidence="6 7" key="1">
    <citation type="submission" date="2014-09" db="EMBL/GenBank/DDBJ databases">
        <title>Isolation and characterization of Aurantimonas altamirensis ON-56566 from clinical sample following a dog bite.</title>
        <authorList>
            <person name="Eshaghi A."/>
            <person name="Li A."/>
            <person name="Shahinas D."/>
            <person name="Bahn P."/>
            <person name="Kus J.V."/>
            <person name="Patel S.N."/>
        </authorList>
    </citation>
    <scope>NUCLEOTIDE SEQUENCE [LARGE SCALE GENOMIC DNA]</scope>
    <source>
        <strain evidence="6 7">ON-56566</strain>
    </source>
</reference>
<evidence type="ECO:0000256" key="2">
    <source>
        <dbReference type="ARBA" id="ARBA00023008"/>
    </source>
</evidence>
<evidence type="ECO:0008006" key="8">
    <source>
        <dbReference type="Google" id="ProtNLM"/>
    </source>
</evidence>
<dbReference type="STRING" id="370622.LA66_18730"/>
<dbReference type="Pfam" id="PF02630">
    <property type="entry name" value="SCO1-SenC"/>
    <property type="match status" value="1"/>
</dbReference>
<comment type="caution">
    <text evidence="6">The sequence shown here is derived from an EMBL/GenBank/DDBJ whole genome shotgun (WGS) entry which is preliminary data.</text>
</comment>
<feature type="chain" id="PRO_5002081064" description="Thioredoxin domain-containing protein" evidence="5">
    <location>
        <begin position="22"/>
        <end position="202"/>
    </location>
</feature>
<dbReference type="AlphaFoldDB" id="A0A0B1PZ93"/>
<feature type="binding site" evidence="3">
    <location>
        <position position="82"/>
    </location>
    <ligand>
        <name>Cu cation</name>
        <dbReference type="ChEBI" id="CHEBI:23378"/>
    </ligand>
</feature>
<dbReference type="RefSeq" id="WP_039195557.1">
    <property type="nucleotide sequence ID" value="NZ_JRFJ01000006.1"/>
</dbReference>
<comment type="similarity">
    <text evidence="1">Belongs to the SCO1/2 family.</text>
</comment>
<feature type="binding site" evidence="3">
    <location>
        <position position="166"/>
    </location>
    <ligand>
        <name>Cu cation</name>
        <dbReference type="ChEBI" id="CHEBI:23378"/>
    </ligand>
</feature>
<dbReference type="EMBL" id="JRFJ01000006">
    <property type="protein sequence ID" value="KHJ53429.1"/>
    <property type="molecule type" value="Genomic_DNA"/>
</dbReference>
<evidence type="ECO:0000313" key="6">
    <source>
        <dbReference type="EMBL" id="KHJ53429.1"/>
    </source>
</evidence>
<feature type="disulfide bond" description="Redox-active" evidence="4">
    <location>
        <begin position="78"/>
        <end position="82"/>
    </location>
</feature>
<dbReference type="InterPro" id="IPR003782">
    <property type="entry name" value="SCO1/SenC"/>
</dbReference>
<dbReference type="Gene3D" id="3.40.30.10">
    <property type="entry name" value="Glutaredoxin"/>
    <property type="match status" value="1"/>
</dbReference>
<evidence type="ECO:0000313" key="7">
    <source>
        <dbReference type="Proteomes" id="UP000030826"/>
    </source>
</evidence>
<feature type="binding site" evidence="3">
    <location>
        <position position="78"/>
    </location>
    <ligand>
        <name>Cu cation</name>
        <dbReference type="ChEBI" id="CHEBI:23378"/>
    </ligand>
</feature>
<feature type="signal peptide" evidence="5">
    <location>
        <begin position="1"/>
        <end position="21"/>
    </location>
</feature>
<keyword evidence="4" id="KW-1015">Disulfide bond</keyword>
<dbReference type="FunFam" id="3.40.30.10:FF:000013">
    <property type="entry name" value="Blast:Protein SCO1 homolog, mitochondrial"/>
    <property type="match status" value="1"/>
</dbReference>
<gene>
    <name evidence="6" type="ORF">LA66_18730</name>
</gene>
<evidence type="ECO:0000256" key="1">
    <source>
        <dbReference type="ARBA" id="ARBA00010996"/>
    </source>
</evidence>
<dbReference type="PANTHER" id="PTHR12151:SF25">
    <property type="entry name" value="LINALOOL DEHYDRATASE_ISOMERASE DOMAIN-CONTAINING PROTEIN"/>
    <property type="match status" value="1"/>
</dbReference>
<protein>
    <recommendedName>
        <fullName evidence="8">Thioredoxin domain-containing protein</fullName>
    </recommendedName>
</protein>
<evidence type="ECO:0000256" key="4">
    <source>
        <dbReference type="PIRSR" id="PIRSR603782-2"/>
    </source>
</evidence>
<keyword evidence="5" id="KW-0732">Signal</keyword>
<keyword evidence="2 3" id="KW-0186">Copper</keyword>
<dbReference type="OrthoDB" id="9790194at2"/>
<dbReference type="SUPFAM" id="SSF52833">
    <property type="entry name" value="Thioredoxin-like"/>
    <property type="match status" value="1"/>
</dbReference>
<name>A0A0B1PZ93_9HYPH</name>
<accession>A0A0B1PZ93</accession>
<keyword evidence="3" id="KW-0479">Metal-binding</keyword>
<evidence type="ECO:0000256" key="3">
    <source>
        <dbReference type="PIRSR" id="PIRSR603782-1"/>
    </source>
</evidence>
<dbReference type="CDD" id="cd02968">
    <property type="entry name" value="SCO"/>
    <property type="match status" value="1"/>
</dbReference>